<evidence type="ECO:0008006" key="4">
    <source>
        <dbReference type="Google" id="ProtNLM"/>
    </source>
</evidence>
<feature type="transmembrane region" description="Helical" evidence="1">
    <location>
        <begin position="176"/>
        <end position="195"/>
    </location>
</feature>
<protein>
    <recommendedName>
        <fullName evidence="4">ABC transporter permease</fullName>
    </recommendedName>
</protein>
<sequence>MKKYWSVFKISFVQEFVYKANFIMWRVRNVFQIFIVFFLWDSIFADPGRELFGYNRAQILTYVFGIIVVKAFVLSAWAVDVAGEIADGRLTNYLLKPIGYFKYWLTRDLSSKALNFAFATVEVGILYFILRPPLFLQVSPIYVFAFLVAVALAILIFFHLLFITGLVPFWYPEAAWGAQFLFVWVFTEFLSGATFPLDILPIAIQKGLYLTPFPYLVFFPIQVYLGKLGAIEIVKGLGIMAAWIVFLRFTTNWLWHKGLRVYRAEGR</sequence>
<gene>
    <name evidence="2" type="ORF">A2975_04065</name>
</gene>
<feature type="transmembrane region" description="Helical" evidence="1">
    <location>
        <begin position="142"/>
        <end position="170"/>
    </location>
</feature>
<feature type="transmembrane region" description="Helical" evidence="1">
    <location>
        <begin position="113"/>
        <end position="130"/>
    </location>
</feature>
<dbReference type="STRING" id="1802525.A2975_04065"/>
<accession>A0A1F8C262</accession>
<dbReference type="PANTHER" id="PTHR36832:SF1">
    <property type="entry name" value="SLR1174 PROTEIN"/>
    <property type="match status" value="1"/>
</dbReference>
<feature type="transmembrane region" description="Helical" evidence="1">
    <location>
        <begin position="30"/>
        <end position="47"/>
    </location>
</feature>
<name>A0A1F8C262_9BACT</name>
<evidence type="ECO:0000256" key="1">
    <source>
        <dbReference type="SAM" id="Phobius"/>
    </source>
</evidence>
<dbReference type="Pfam" id="PF06182">
    <property type="entry name" value="ABC2_membrane_6"/>
    <property type="match status" value="1"/>
</dbReference>
<dbReference type="AlphaFoldDB" id="A0A1F8C262"/>
<keyword evidence="1" id="KW-1133">Transmembrane helix</keyword>
<comment type="caution">
    <text evidence="2">The sequence shown here is derived from an EMBL/GenBank/DDBJ whole genome shotgun (WGS) entry which is preliminary data.</text>
</comment>
<dbReference type="InterPro" id="IPR010390">
    <property type="entry name" value="ABC-2_transporter-like"/>
</dbReference>
<dbReference type="Proteomes" id="UP000178429">
    <property type="component" value="Unassembled WGS sequence"/>
</dbReference>
<reference evidence="2 3" key="1">
    <citation type="journal article" date="2016" name="Nat. Commun.">
        <title>Thousands of microbial genomes shed light on interconnected biogeochemical processes in an aquifer system.</title>
        <authorList>
            <person name="Anantharaman K."/>
            <person name="Brown C.T."/>
            <person name="Hug L.A."/>
            <person name="Sharon I."/>
            <person name="Castelle C.J."/>
            <person name="Probst A.J."/>
            <person name="Thomas B.C."/>
            <person name="Singh A."/>
            <person name="Wilkins M.J."/>
            <person name="Karaoz U."/>
            <person name="Brodie E.L."/>
            <person name="Williams K.H."/>
            <person name="Hubbard S.S."/>
            <person name="Banfield J.F."/>
        </authorList>
    </citation>
    <scope>NUCLEOTIDE SEQUENCE [LARGE SCALE GENOMIC DNA]</scope>
</reference>
<dbReference type="PANTHER" id="PTHR36832">
    <property type="entry name" value="SLR1174 PROTEIN-RELATED"/>
    <property type="match status" value="1"/>
</dbReference>
<evidence type="ECO:0000313" key="3">
    <source>
        <dbReference type="Proteomes" id="UP000178429"/>
    </source>
</evidence>
<evidence type="ECO:0000313" key="2">
    <source>
        <dbReference type="EMBL" id="OGM70220.1"/>
    </source>
</evidence>
<dbReference type="EMBL" id="MGHL01000006">
    <property type="protein sequence ID" value="OGM70220.1"/>
    <property type="molecule type" value="Genomic_DNA"/>
</dbReference>
<feature type="transmembrane region" description="Helical" evidence="1">
    <location>
        <begin position="59"/>
        <end position="79"/>
    </location>
</feature>
<keyword evidence="1" id="KW-0812">Transmembrane</keyword>
<proteinExistence type="predicted"/>
<keyword evidence="1" id="KW-0472">Membrane</keyword>
<organism evidence="2 3">
    <name type="scientific">Candidatus Woesebacteria bacterium RIFCSPLOWO2_01_FULL_44_14</name>
    <dbReference type="NCBI Taxonomy" id="1802525"/>
    <lineage>
        <taxon>Bacteria</taxon>
        <taxon>Candidatus Woeseibacteriota</taxon>
    </lineage>
</organism>